<dbReference type="InterPro" id="IPR036942">
    <property type="entry name" value="Beta-barrel_TonB_sf"/>
</dbReference>
<keyword evidence="7 8" id="KW-0998">Cell outer membrane</keyword>
<evidence type="ECO:0000256" key="7">
    <source>
        <dbReference type="ARBA" id="ARBA00023237"/>
    </source>
</evidence>
<dbReference type="PROSITE" id="PS52016">
    <property type="entry name" value="TONB_DEPENDENT_REC_3"/>
    <property type="match status" value="1"/>
</dbReference>
<evidence type="ECO:0000256" key="3">
    <source>
        <dbReference type="ARBA" id="ARBA00022452"/>
    </source>
</evidence>
<evidence type="ECO:0000259" key="10">
    <source>
        <dbReference type="Pfam" id="PF07715"/>
    </source>
</evidence>
<evidence type="ECO:0000256" key="4">
    <source>
        <dbReference type="ARBA" id="ARBA00022692"/>
    </source>
</evidence>
<dbReference type="RefSeq" id="WP_239023377.1">
    <property type="nucleotide sequence ID" value="NZ_CP030104.1"/>
</dbReference>
<evidence type="ECO:0000256" key="8">
    <source>
        <dbReference type="PROSITE-ProRule" id="PRU01360"/>
    </source>
</evidence>
<dbReference type="PANTHER" id="PTHR30069:SF29">
    <property type="entry name" value="HEMOGLOBIN AND HEMOGLOBIN-HAPTOGLOBIN-BINDING PROTEIN 1-RELATED"/>
    <property type="match status" value="1"/>
</dbReference>
<gene>
    <name evidence="11" type="ORF">HME9304_00625</name>
</gene>
<keyword evidence="3 8" id="KW-1134">Transmembrane beta strand</keyword>
<sequence>MKKLPICTYRISLYLVFYVLFSPWLTEMVLADTRIKIEVMLRNGAFQSSVKGVVTNKEGEPLMGVTVQVASSKRGTITDLDGSFHIQANPNDSLIFSALGFRAQTVVVSGQKQIHVQLEEDVTQLDEVVLNAGYYTVSEKERTGNIAVIKAAVMEKQPVGNPLAAMQGHLSGVNIVQNTGVPGGSFEIAVRGRNFINGVSDPLFIVDGVPFGSQSLAASRVSSEIIGGGISPLNAINPNDIESIEVLKDADATAIYGSRAANGVVLITTKKGKSGKTRFDAHLSTSLGRASHFLDLMDTQQYLEIRMEGIANDGLADLLENPVFDFFWPDIKSWDNDRYTDWQQELIGGTAYRNNAQLSVSGGSVGTQFLVSGAYQKETTVFPGDANYRKANIHGNVNHRSENERFRMNFSTSYTHEDNRLPGADFTLKAYSLEPNAPAVYDDEGNLNWENNSWDNPLAALEENFEARINTLISNMLISYAIWPNLELKSSMGFTSYRLDTHRAMPSSARNPSLGLTPQNYSNLTTNASQRESWIVEPQLNWRERWNNFSLDMLVGTTFQQETTQQLVIRGRGFPNNELVHNLATAETLEIISDVDSEYRYSAVFGRINLNLSGRYILNLTGRRDGSSRFGPGKQFGNFGAVGLAWVFSEEPIFGESSLLSFGKLRGSYGTTGSDNIGDYRFLDTYTVSGDEYDGTTILEPTGIFNPQFGWESNRKLETAMELGFFKDRLLINTSWYRNRSSNQLVGIPLAATTGFPELRGNFDAVVENSGLEVDLRSVNVRSKGFKWSTNFNLTVPKNKLVAFDGLESSTFSNRYIIGQPLTIVKLYHALGVDTQTGIYQFEDYDGDGNISSSGDLEWVEDLAPKFYGGLGNSLTFGNVTLDVFFQFKKQKAYNTLRFDATPGFKGNVPVELFDRWQQPGDENPIQRASSGFTTVEDLGSYQQRSNAAVSDASFIRLRNISLNYKVPTFDNGLDVNVYLQGQNLWTLTDYTGPDPERPNNTRLPPLRQLTLGLQISF</sequence>
<keyword evidence="11" id="KW-0675">Receptor</keyword>
<accession>A0A2Z4LPY0</accession>
<feature type="transmembrane region" description="Helical" evidence="9">
    <location>
        <begin position="12"/>
        <end position="31"/>
    </location>
</feature>
<reference evidence="11 12" key="1">
    <citation type="submission" date="2018-06" db="EMBL/GenBank/DDBJ databases">
        <title>Spongiibacterium sp. HME9304 Genome sequencing and assembly.</title>
        <authorList>
            <person name="Kang H."/>
            <person name="Kim H."/>
            <person name="Joh K."/>
        </authorList>
    </citation>
    <scope>NUCLEOTIDE SEQUENCE [LARGE SCALE GENOMIC DNA]</scope>
    <source>
        <strain evidence="11 12">HME9304</strain>
    </source>
</reference>
<evidence type="ECO:0000256" key="9">
    <source>
        <dbReference type="SAM" id="Phobius"/>
    </source>
</evidence>
<keyword evidence="12" id="KW-1185">Reference proteome</keyword>
<dbReference type="Proteomes" id="UP000248536">
    <property type="component" value="Chromosome"/>
</dbReference>
<evidence type="ECO:0000256" key="5">
    <source>
        <dbReference type="ARBA" id="ARBA00022729"/>
    </source>
</evidence>
<dbReference type="Gene3D" id="2.60.40.1120">
    <property type="entry name" value="Carboxypeptidase-like, regulatory domain"/>
    <property type="match status" value="1"/>
</dbReference>
<dbReference type="AlphaFoldDB" id="A0A2Z4LPY0"/>
<organism evidence="11 12">
    <name type="scientific">Flagellimonas maritima</name>
    <dbReference type="NCBI Taxonomy" id="1383885"/>
    <lineage>
        <taxon>Bacteria</taxon>
        <taxon>Pseudomonadati</taxon>
        <taxon>Bacteroidota</taxon>
        <taxon>Flavobacteriia</taxon>
        <taxon>Flavobacteriales</taxon>
        <taxon>Flavobacteriaceae</taxon>
        <taxon>Flagellimonas</taxon>
    </lineage>
</organism>
<dbReference type="Pfam" id="PF07715">
    <property type="entry name" value="Plug"/>
    <property type="match status" value="1"/>
</dbReference>
<dbReference type="EMBL" id="CP030104">
    <property type="protein sequence ID" value="AWX43634.1"/>
    <property type="molecule type" value="Genomic_DNA"/>
</dbReference>
<dbReference type="InterPro" id="IPR012910">
    <property type="entry name" value="Plug_dom"/>
</dbReference>
<dbReference type="SUPFAM" id="SSF56935">
    <property type="entry name" value="Porins"/>
    <property type="match status" value="1"/>
</dbReference>
<keyword evidence="5" id="KW-0732">Signal</keyword>
<keyword evidence="6 8" id="KW-0472">Membrane</keyword>
<comment type="similarity">
    <text evidence="8">Belongs to the TonB-dependent receptor family.</text>
</comment>
<dbReference type="GO" id="GO:0044718">
    <property type="term" value="P:siderophore transmembrane transport"/>
    <property type="evidence" value="ECO:0007669"/>
    <property type="project" value="TreeGrafter"/>
</dbReference>
<evidence type="ECO:0000313" key="12">
    <source>
        <dbReference type="Proteomes" id="UP000248536"/>
    </source>
</evidence>
<keyword evidence="4 8" id="KW-0812">Transmembrane</keyword>
<protein>
    <submittedName>
        <fullName evidence="11">TonB-dependent receptor SusC</fullName>
    </submittedName>
</protein>
<feature type="domain" description="TonB-dependent receptor plug" evidence="10">
    <location>
        <begin position="140"/>
        <end position="264"/>
    </location>
</feature>
<proteinExistence type="inferred from homology"/>
<dbReference type="InterPro" id="IPR023996">
    <property type="entry name" value="TonB-dep_OMP_SusC/RagA"/>
</dbReference>
<comment type="subcellular location">
    <subcellularLocation>
        <location evidence="1 8">Cell outer membrane</location>
        <topology evidence="1 8">Multi-pass membrane protein</topology>
    </subcellularLocation>
</comment>
<evidence type="ECO:0000256" key="1">
    <source>
        <dbReference type="ARBA" id="ARBA00004571"/>
    </source>
</evidence>
<dbReference type="KEGG" id="spon:HME9304_00625"/>
<dbReference type="InterPro" id="IPR023997">
    <property type="entry name" value="TonB-dep_OMP_SusC/RagA_CS"/>
</dbReference>
<dbReference type="InterPro" id="IPR037066">
    <property type="entry name" value="Plug_dom_sf"/>
</dbReference>
<name>A0A2Z4LPY0_9FLAO</name>
<dbReference type="InterPro" id="IPR008969">
    <property type="entry name" value="CarboxyPept-like_regulatory"/>
</dbReference>
<keyword evidence="2 8" id="KW-0813">Transport</keyword>
<dbReference type="Gene3D" id="2.170.130.10">
    <property type="entry name" value="TonB-dependent receptor, plug domain"/>
    <property type="match status" value="1"/>
</dbReference>
<dbReference type="Gene3D" id="2.40.170.20">
    <property type="entry name" value="TonB-dependent receptor, beta-barrel domain"/>
    <property type="match status" value="1"/>
</dbReference>
<dbReference type="SUPFAM" id="SSF49464">
    <property type="entry name" value="Carboxypeptidase regulatory domain-like"/>
    <property type="match status" value="1"/>
</dbReference>
<keyword evidence="9" id="KW-1133">Transmembrane helix</keyword>
<evidence type="ECO:0000256" key="2">
    <source>
        <dbReference type="ARBA" id="ARBA00022448"/>
    </source>
</evidence>
<dbReference type="GO" id="GO:0015344">
    <property type="term" value="F:siderophore uptake transmembrane transporter activity"/>
    <property type="evidence" value="ECO:0007669"/>
    <property type="project" value="TreeGrafter"/>
</dbReference>
<dbReference type="GO" id="GO:0009279">
    <property type="term" value="C:cell outer membrane"/>
    <property type="evidence" value="ECO:0007669"/>
    <property type="project" value="UniProtKB-SubCell"/>
</dbReference>
<dbReference type="NCBIfam" id="TIGR04056">
    <property type="entry name" value="OMP_RagA_SusC"/>
    <property type="match status" value="1"/>
</dbReference>
<evidence type="ECO:0000256" key="6">
    <source>
        <dbReference type="ARBA" id="ARBA00023136"/>
    </source>
</evidence>
<evidence type="ECO:0000313" key="11">
    <source>
        <dbReference type="EMBL" id="AWX43634.1"/>
    </source>
</evidence>
<dbReference type="NCBIfam" id="TIGR04057">
    <property type="entry name" value="SusC_RagA_signa"/>
    <property type="match status" value="1"/>
</dbReference>
<dbReference type="Pfam" id="PF13715">
    <property type="entry name" value="CarbopepD_reg_2"/>
    <property type="match status" value="1"/>
</dbReference>
<dbReference type="InterPro" id="IPR039426">
    <property type="entry name" value="TonB-dep_rcpt-like"/>
</dbReference>
<dbReference type="PANTHER" id="PTHR30069">
    <property type="entry name" value="TONB-DEPENDENT OUTER MEMBRANE RECEPTOR"/>
    <property type="match status" value="1"/>
</dbReference>